<dbReference type="Pfam" id="PF00561">
    <property type="entry name" value="Abhydrolase_1"/>
    <property type="match status" value="2"/>
</dbReference>
<dbReference type="InterPro" id="IPR000073">
    <property type="entry name" value="AB_hydrolase_1"/>
</dbReference>
<dbReference type="AlphaFoldDB" id="A0A0G0ZBN4"/>
<gene>
    <name evidence="2" type="ORF">UV10_C0008G0002</name>
</gene>
<dbReference type="Proteomes" id="UP000034951">
    <property type="component" value="Unassembled WGS sequence"/>
</dbReference>
<comment type="caution">
    <text evidence="2">The sequence shown here is derived from an EMBL/GenBank/DDBJ whole genome shotgun (WGS) entry which is preliminary data.</text>
</comment>
<name>A0A0G0ZBN4_9BACT</name>
<dbReference type="InterPro" id="IPR050266">
    <property type="entry name" value="AB_hydrolase_sf"/>
</dbReference>
<proteinExistence type="predicted"/>
<sequence length="234" mass="26726">MYSVKNLVFIHGWGVNSKIFETVFYYLKDEFNIHYFDLPGFGNTPIEKVLTLKDYADFFYKFLKENNIKESIIVGHSFGGAVAVKLALLHPESVFKLILISASAVRQPRRQIILIKKIADFLKPLLPEKLRKLILKLLGYDKTDYAQIENPKLKETFKNVISEDLSPYFSLVKMPTLVIWGEKDAITPIAEGELIAKSIPGAKFGIIKNAGHFPFLENPNEFIKLIREFSNDAN</sequence>
<dbReference type="Gene3D" id="3.40.50.1820">
    <property type="entry name" value="alpha/beta hydrolase"/>
    <property type="match status" value="1"/>
</dbReference>
<dbReference type="PRINTS" id="PR00111">
    <property type="entry name" value="ABHYDROLASE"/>
</dbReference>
<feature type="domain" description="AB hydrolase-1" evidence="1">
    <location>
        <begin position="157"/>
        <end position="219"/>
    </location>
</feature>
<evidence type="ECO:0000259" key="1">
    <source>
        <dbReference type="Pfam" id="PF00561"/>
    </source>
</evidence>
<protein>
    <submittedName>
        <fullName evidence="2">Hydrolase, alpha/beta fold family protein</fullName>
    </submittedName>
</protein>
<dbReference type="SUPFAM" id="SSF53474">
    <property type="entry name" value="alpha/beta-Hydrolases"/>
    <property type="match status" value="1"/>
</dbReference>
<evidence type="ECO:0000313" key="3">
    <source>
        <dbReference type="Proteomes" id="UP000034951"/>
    </source>
</evidence>
<keyword evidence="2" id="KW-0378">Hydrolase</keyword>
<dbReference type="PANTHER" id="PTHR43798">
    <property type="entry name" value="MONOACYLGLYCEROL LIPASE"/>
    <property type="match status" value="1"/>
</dbReference>
<accession>A0A0G0ZBN4</accession>
<organism evidence="2 3">
    <name type="scientific">Candidatus Azambacteria bacterium GW2011_GWA1_42_19</name>
    <dbReference type="NCBI Taxonomy" id="1618609"/>
    <lineage>
        <taxon>Bacteria</taxon>
        <taxon>Candidatus Azamiibacteriota</taxon>
    </lineage>
</organism>
<dbReference type="EMBL" id="LCDE01000008">
    <property type="protein sequence ID" value="KKS46092.1"/>
    <property type="molecule type" value="Genomic_DNA"/>
</dbReference>
<dbReference type="GO" id="GO:0016787">
    <property type="term" value="F:hydrolase activity"/>
    <property type="evidence" value="ECO:0007669"/>
    <property type="project" value="UniProtKB-KW"/>
</dbReference>
<evidence type="ECO:0000313" key="2">
    <source>
        <dbReference type="EMBL" id="KKS46092.1"/>
    </source>
</evidence>
<feature type="domain" description="AB hydrolase-1" evidence="1">
    <location>
        <begin position="6"/>
        <end position="106"/>
    </location>
</feature>
<reference evidence="2 3" key="1">
    <citation type="journal article" date="2015" name="Nature">
        <title>rRNA introns, odd ribosomes, and small enigmatic genomes across a large radiation of phyla.</title>
        <authorList>
            <person name="Brown C.T."/>
            <person name="Hug L.A."/>
            <person name="Thomas B.C."/>
            <person name="Sharon I."/>
            <person name="Castelle C.J."/>
            <person name="Singh A."/>
            <person name="Wilkins M.J."/>
            <person name="Williams K.H."/>
            <person name="Banfield J.F."/>
        </authorList>
    </citation>
    <scope>NUCLEOTIDE SEQUENCE [LARGE SCALE GENOMIC DNA]</scope>
</reference>
<dbReference type="InterPro" id="IPR029058">
    <property type="entry name" value="AB_hydrolase_fold"/>
</dbReference>